<name>A0A2T2NM18_CORCC</name>
<dbReference type="OrthoDB" id="5236983at2759"/>
<protein>
    <submittedName>
        <fullName evidence="1">Uncharacterized protein</fullName>
    </submittedName>
</protein>
<dbReference type="EMBL" id="KZ678136">
    <property type="protein sequence ID" value="PSN66477.1"/>
    <property type="molecule type" value="Genomic_DNA"/>
</dbReference>
<dbReference type="GO" id="GO:0006950">
    <property type="term" value="P:response to stress"/>
    <property type="evidence" value="ECO:0007669"/>
    <property type="project" value="UniProtKB-ARBA"/>
</dbReference>
<organism evidence="1 2">
    <name type="scientific">Corynespora cassiicola Philippines</name>
    <dbReference type="NCBI Taxonomy" id="1448308"/>
    <lineage>
        <taxon>Eukaryota</taxon>
        <taxon>Fungi</taxon>
        <taxon>Dikarya</taxon>
        <taxon>Ascomycota</taxon>
        <taxon>Pezizomycotina</taxon>
        <taxon>Dothideomycetes</taxon>
        <taxon>Pleosporomycetidae</taxon>
        <taxon>Pleosporales</taxon>
        <taxon>Corynesporascaceae</taxon>
        <taxon>Corynespora</taxon>
    </lineage>
</organism>
<dbReference type="STRING" id="1448308.A0A2T2NM18"/>
<gene>
    <name evidence="1" type="ORF">BS50DRAFT_677674</name>
</gene>
<proteinExistence type="predicted"/>
<dbReference type="AlphaFoldDB" id="A0A2T2NM18"/>
<reference evidence="1 2" key="1">
    <citation type="journal article" date="2018" name="Front. Microbiol.">
        <title>Genome-Wide Analysis of Corynespora cassiicola Leaf Fall Disease Putative Effectors.</title>
        <authorList>
            <person name="Lopez D."/>
            <person name="Ribeiro S."/>
            <person name="Label P."/>
            <person name="Fumanal B."/>
            <person name="Venisse J.S."/>
            <person name="Kohler A."/>
            <person name="de Oliveira R.R."/>
            <person name="Labutti K."/>
            <person name="Lipzen A."/>
            <person name="Lail K."/>
            <person name="Bauer D."/>
            <person name="Ohm R.A."/>
            <person name="Barry K.W."/>
            <person name="Spatafora J."/>
            <person name="Grigoriev I.V."/>
            <person name="Martin F.M."/>
            <person name="Pujade-Renaud V."/>
        </authorList>
    </citation>
    <scope>NUCLEOTIDE SEQUENCE [LARGE SCALE GENOMIC DNA]</scope>
    <source>
        <strain evidence="1 2">Philippines</strain>
    </source>
</reference>
<evidence type="ECO:0000313" key="1">
    <source>
        <dbReference type="EMBL" id="PSN66477.1"/>
    </source>
</evidence>
<keyword evidence="2" id="KW-1185">Reference proteome</keyword>
<accession>A0A2T2NM18</accession>
<evidence type="ECO:0000313" key="2">
    <source>
        <dbReference type="Proteomes" id="UP000240883"/>
    </source>
</evidence>
<dbReference type="Proteomes" id="UP000240883">
    <property type="component" value="Unassembled WGS sequence"/>
</dbReference>
<sequence>MPFGPAPLVPYGVGSSGPLEFARYHPYHSDSELDSLPRSSLVPVRTPPLRPALRLQDEHIKCDRNLGWNIDWAVAFLVDHLSEKKSPGAVERLHKIRKAAHSLQQNGLARDIPYRLFNSLDDALFDGHLKNAVYLGITSLGPDVSGATHTRGWALSPNIKRISIMLNGDVLSTSRDILGILIHQMIHAYFLVACGPQDEKETAYGRLSHGLPFGKLMSTIRKLADKRGNPLWNLDFGHTLGRFHNFRDNFYYRPRNRPHNPSPDKWYCSQCYSGIEPISESDIDEYFGVACKPLYDLPDTLQSSTVQIYNEKRHELETEPRGQVTLTMESSEFLFQDRPVLVPNTKIDKFFSISRAFDKSGSRYMEIHEDVSADTFLRFLELLHTGTYGPDPKPITITGNRGPPVIRPPNNSPPYLLTDIRIYKMGCLMGFDELKGTALERMYRPAATHEDPVTLLSEIYEGGEPDADLKTWVRKFLLRTPTAADGGTDWISNLVKLECDMLPYKCAFVEAVERIGSLENEVLKVREVLVAVGQGRQLGMYSAAGAAAFSRAVTPARAQIGGGMGVGVGAGLGAGLGVGAHGQRIVSPLALPAALPARGASWGGEGIGGLDADTLLAREAWQF</sequence>